<dbReference type="InterPro" id="IPR036390">
    <property type="entry name" value="WH_DNA-bd_sf"/>
</dbReference>
<dbReference type="PROSITE" id="PS50949">
    <property type="entry name" value="HTH_GNTR"/>
    <property type="match status" value="1"/>
</dbReference>
<comment type="caution">
    <text evidence="5">The sequence shown here is derived from an EMBL/GenBank/DDBJ whole genome shotgun (WGS) entry which is preliminary data.</text>
</comment>
<organism evidence="5">
    <name type="scientific">bioreactor metagenome</name>
    <dbReference type="NCBI Taxonomy" id="1076179"/>
    <lineage>
        <taxon>unclassified sequences</taxon>
        <taxon>metagenomes</taxon>
        <taxon>ecological metagenomes</taxon>
    </lineage>
</organism>
<dbReference type="Pfam" id="PF07729">
    <property type="entry name" value="FCD"/>
    <property type="match status" value="1"/>
</dbReference>
<dbReference type="PANTHER" id="PTHR43537">
    <property type="entry name" value="TRANSCRIPTIONAL REGULATOR, GNTR FAMILY"/>
    <property type="match status" value="1"/>
</dbReference>
<name>A0A644XQ93_9ZZZZ</name>
<dbReference type="SMART" id="SM00895">
    <property type="entry name" value="FCD"/>
    <property type="match status" value="1"/>
</dbReference>
<dbReference type="CDD" id="cd07377">
    <property type="entry name" value="WHTH_GntR"/>
    <property type="match status" value="1"/>
</dbReference>
<reference evidence="5" key="1">
    <citation type="submission" date="2019-08" db="EMBL/GenBank/DDBJ databases">
        <authorList>
            <person name="Kucharzyk K."/>
            <person name="Murdoch R.W."/>
            <person name="Higgins S."/>
            <person name="Loffler F."/>
        </authorList>
    </citation>
    <scope>NUCLEOTIDE SEQUENCE</scope>
</reference>
<dbReference type="InterPro" id="IPR000524">
    <property type="entry name" value="Tscrpt_reg_HTH_GntR"/>
</dbReference>
<proteinExistence type="predicted"/>
<evidence type="ECO:0000259" key="4">
    <source>
        <dbReference type="PROSITE" id="PS50949"/>
    </source>
</evidence>
<evidence type="ECO:0000256" key="1">
    <source>
        <dbReference type="ARBA" id="ARBA00023015"/>
    </source>
</evidence>
<dbReference type="GO" id="GO:0003677">
    <property type="term" value="F:DNA binding"/>
    <property type="evidence" value="ECO:0007669"/>
    <property type="project" value="UniProtKB-KW"/>
</dbReference>
<gene>
    <name evidence="5" type="primary">nanR_9</name>
    <name evidence="5" type="ORF">SDC9_64791</name>
</gene>
<dbReference type="SMART" id="SM00345">
    <property type="entry name" value="HTH_GNTR"/>
    <property type="match status" value="1"/>
</dbReference>
<dbReference type="Gene3D" id="1.10.10.10">
    <property type="entry name" value="Winged helix-like DNA-binding domain superfamily/Winged helix DNA-binding domain"/>
    <property type="match status" value="1"/>
</dbReference>
<feature type="domain" description="HTH gntR-type" evidence="4">
    <location>
        <begin position="11"/>
        <end position="79"/>
    </location>
</feature>
<dbReference type="GO" id="GO:0003700">
    <property type="term" value="F:DNA-binding transcription factor activity"/>
    <property type="evidence" value="ECO:0007669"/>
    <property type="project" value="InterPro"/>
</dbReference>
<keyword evidence="1" id="KW-0805">Transcription regulation</keyword>
<keyword evidence="3" id="KW-0804">Transcription</keyword>
<evidence type="ECO:0000256" key="3">
    <source>
        <dbReference type="ARBA" id="ARBA00023163"/>
    </source>
</evidence>
<dbReference type="PANTHER" id="PTHR43537:SF5">
    <property type="entry name" value="UXU OPERON TRANSCRIPTIONAL REGULATOR"/>
    <property type="match status" value="1"/>
</dbReference>
<dbReference type="Pfam" id="PF00392">
    <property type="entry name" value="GntR"/>
    <property type="match status" value="1"/>
</dbReference>
<dbReference type="PRINTS" id="PR00035">
    <property type="entry name" value="HTHGNTR"/>
</dbReference>
<evidence type="ECO:0000256" key="2">
    <source>
        <dbReference type="ARBA" id="ARBA00023125"/>
    </source>
</evidence>
<accession>A0A644XQ93</accession>
<dbReference type="AlphaFoldDB" id="A0A644XQ93"/>
<dbReference type="InterPro" id="IPR011711">
    <property type="entry name" value="GntR_C"/>
</dbReference>
<evidence type="ECO:0000313" key="5">
    <source>
        <dbReference type="EMBL" id="MPM18382.1"/>
    </source>
</evidence>
<dbReference type="EMBL" id="VSSQ01002973">
    <property type="protein sequence ID" value="MPM18382.1"/>
    <property type="molecule type" value="Genomic_DNA"/>
</dbReference>
<dbReference type="Gene3D" id="1.20.120.530">
    <property type="entry name" value="GntR ligand-binding domain-like"/>
    <property type="match status" value="1"/>
</dbReference>
<keyword evidence="2" id="KW-0238">DNA-binding</keyword>
<dbReference type="InterPro" id="IPR036388">
    <property type="entry name" value="WH-like_DNA-bd_sf"/>
</dbReference>
<dbReference type="InterPro" id="IPR008920">
    <property type="entry name" value="TF_FadR/GntR_C"/>
</dbReference>
<sequence length="247" mass="27763">MMNGNTISGSETKSTTIANKLEEEILAKKYKAGENLPSQHELASQFNASSRSVREAFKNLEAKGLIKVKQGKKAIVQSNSLDQFVESLSASMISKQAPDKKLLTDLMQVRTTIEVSASRELSRDPNRMLIVRSLDRACTKMEHLLPTMESGKDTEAIRQFKATEFEFHAALIKSNDNIILSSIYENLAPQLYAAMDRLPETYGEQRKKVNEYRYLVEALENGQTDLAVALTLVNLTNIRDKFETLDL</sequence>
<dbReference type="SUPFAM" id="SSF48008">
    <property type="entry name" value="GntR ligand-binding domain-like"/>
    <property type="match status" value="1"/>
</dbReference>
<dbReference type="SUPFAM" id="SSF46785">
    <property type="entry name" value="Winged helix' DNA-binding domain"/>
    <property type="match status" value="1"/>
</dbReference>
<protein>
    <submittedName>
        <fullName evidence="5">Transcriptional regulator NanR</fullName>
    </submittedName>
</protein>